<organism evidence="2 3">
    <name type="scientific">Streptomyces griseiscabiei</name>
    <dbReference type="NCBI Taxonomy" id="2993540"/>
    <lineage>
        <taxon>Bacteria</taxon>
        <taxon>Bacillati</taxon>
        <taxon>Actinomycetota</taxon>
        <taxon>Actinomycetes</taxon>
        <taxon>Kitasatosporales</taxon>
        <taxon>Streptomycetaceae</taxon>
        <taxon>Streptomyces</taxon>
    </lineage>
</organism>
<dbReference type="RefSeq" id="WP_086756822.1">
    <property type="nucleotide sequence ID" value="NZ_JAGJBZ010000001.1"/>
</dbReference>
<accession>A0ABU4KWC9</accession>
<evidence type="ECO:0000313" key="3">
    <source>
        <dbReference type="Proteomes" id="UP001271723"/>
    </source>
</evidence>
<feature type="region of interest" description="Disordered" evidence="1">
    <location>
        <begin position="1"/>
        <end position="54"/>
    </location>
</feature>
<proteinExistence type="predicted"/>
<sequence length="54" mass="5817">MSDVHTIQPPTASPQEADGHGKHRGQISAHEAEKATPRGRHRKPAEQTEPTPSA</sequence>
<dbReference type="Proteomes" id="UP001271723">
    <property type="component" value="Unassembled WGS sequence"/>
</dbReference>
<evidence type="ECO:0000256" key="1">
    <source>
        <dbReference type="SAM" id="MobiDB-lite"/>
    </source>
</evidence>
<protein>
    <submittedName>
        <fullName evidence="2">Uncharacterized protein</fullName>
    </submittedName>
</protein>
<gene>
    <name evidence="2" type="ORF">PV517_03095</name>
</gene>
<keyword evidence="3" id="KW-1185">Reference proteome</keyword>
<evidence type="ECO:0000313" key="2">
    <source>
        <dbReference type="EMBL" id="MDX2907682.1"/>
    </source>
</evidence>
<comment type="caution">
    <text evidence="2">The sequence shown here is derived from an EMBL/GenBank/DDBJ whole genome shotgun (WGS) entry which is preliminary data.</text>
</comment>
<dbReference type="EMBL" id="JARAVY010000001">
    <property type="protein sequence ID" value="MDX2907682.1"/>
    <property type="molecule type" value="Genomic_DNA"/>
</dbReference>
<name>A0ABU4KWC9_9ACTN</name>
<reference evidence="2 3" key="1">
    <citation type="journal article" date="2023" name="Microb. Genom.">
        <title>Mesoterricola silvestris gen. nov., sp. nov., Mesoterricola sediminis sp. nov., Geothrix oryzae sp. nov., Geothrix edaphica sp. nov., Geothrix rubra sp. nov., and Geothrix limicola sp. nov., six novel members of Acidobacteriota isolated from soils.</title>
        <authorList>
            <person name="Weisberg A.J."/>
            <person name="Pearce E."/>
            <person name="Kramer C.G."/>
            <person name="Chang J.H."/>
            <person name="Clarke C.R."/>
        </authorList>
    </citation>
    <scope>NUCLEOTIDE SEQUENCE [LARGE SCALE GENOMIC DNA]</scope>
    <source>
        <strain evidence="2 3">NRRL_B-2795</strain>
    </source>
</reference>